<name>A0AAU7NQZ7_9GAMM</name>
<dbReference type="InterPro" id="IPR029058">
    <property type="entry name" value="AB_hydrolase_fold"/>
</dbReference>
<dbReference type="GO" id="GO:0016787">
    <property type="term" value="F:hydrolase activity"/>
    <property type="evidence" value="ECO:0007669"/>
    <property type="project" value="UniProtKB-KW"/>
</dbReference>
<keyword evidence="1" id="KW-0378">Hydrolase</keyword>
<gene>
    <name evidence="1" type="ORF">Q9L42_013525</name>
</gene>
<dbReference type="AlphaFoldDB" id="A0AAU7NQZ7"/>
<dbReference type="Gene3D" id="3.40.50.1820">
    <property type="entry name" value="alpha/beta hydrolase"/>
    <property type="match status" value="1"/>
</dbReference>
<dbReference type="Proteomes" id="UP001225378">
    <property type="component" value="Chromosome"/>
</dbReference>
<dbReference type="KEGG" id="mech:Q9L42_013525"/>
<evidence type="ECO:0000313" key="1">
    <source>
        <dbReference type="EMBL" id="XBS19382.1"/>
    </source>
</evidence>
<keyword evidence="2" id="KW-1185">Reference proteome</keyword>
<evidence type="ECO:0000313" key="2">
    <source>
        <dbReference type="Proteomes" id="UP001225378"/>
    </source>
</evidence>
<dbReference type="EC" id="3.-.-.-" evidence="1"/>
<dbReference type="EMBL" id="CP157743">
    <property type="protein sequence ID" value="XBS19382.1"/>
    <property type="molecule type" value="Genomic_DNA"/>
</dbReference>
<dbReference type="RefSeq" id="WP_305907872.1">
    <property type="nucleotide sequence ID" value="NZ_CP157743.1"/>
</dbReference>
<proteinExistence type="predicted"/>
<dbReference type="InterPro" id="IPR010662">
    <property type="entry name" value="RBBP9/YdeN"/>
</dbReference>
<sequence>MNSKILIVPGYHGSGENHWQTWLERALPGCERVRGIDWERPELFSWADAIDNHIEKIGHRVILVAHSFGCLASSIVASRRPDQVNGLIMVAPASPLRFSLHGLIEHESDASASIAVHLPRQKLETTGLLVASENDPWLSFAHAKQLSRFWGLAFYNAGPAGHINSDSGHGQWPLIRELVLELQEKTAPDLSGSQPLYAARAFDHLPGGG</sequence>
<organism evidence="1 2">
    <name type="scientific">Methylomarinum roseum</name>
    <dbReference type="NCBI Taxonomy" id="3067653"/>
    <lineage>
        <taxon>Bacteria</taxon>
        <taxon>Pseudomonadati</taxon>
        <taxon>Pseudomonadota</taxon>
        <taxon>Gammaproteobacteria</taxon>
        <taxon>Methylococcales</taxon>
        <taxon>Methylococcaceae</taxon>
        <taxon>Methylomarinum</taxon>
    </lineage>
</organism>
<accession>A0AAU7NQZ7</accession>
<reference evidence="1 2" key="1">
    <citation type="journal article" date="2024" name="Microbiology">
        <title>Methylomarinum rosea sp. nov., a novel halophilic methanotrophic bacterium from the hypersaline Lake Elton.</title>
        <authorList>
            <person name="Suleimanov R.Z."/>
            <person name="Oshkin I.Y."/>
            <person name="Danilova O.V."/>
            <person name="Suzina N.E."/>
            <person name="Dedysh S.N."/>
        </authorList>
    </citation>
    <scope>NUCLEOTIDE SEQUENCE [LARGE SCALE GENOMIC DNA]</scope>
    <source>
        <strain evidence="1 2">Ch1-1</strain>
    </source>
</reference>
<dbReference type="Pfam" id="PF06821">
    <property type="entry name" value="Ser_hydrolase"/>
    <property type="match status" value="1"/>
</dbReference>
<protein>
    <submittedName>
        <fullName evidence="1">Alpha/beta hydrolase</fullName>
        <ecNumber evidence="1">3.-.-.-</ecNumber>
    </submittedName>
</protein>
<dbReference type="SUPFAM" id="SSF53474">
    <property type="entry name" value="alpha/beta-Hydrolases"/>
    <property type="match status" value="1"/>
</dbReference>